<gene>
    <name evidence="2" type="ORF">ASPCAL05550</name>
</gene>
<proteinExistence type="predicted"/>
<dbReference type="OMA" id="HPVNEAN"/>
<feature type="region of interest" description="Disordered" evidence="1">
    <location>
        <begin position="1"/>
        <end position="45"/>
    </location>
</feature>
<evidence type="ECO:0000313" key="2">
    <source>
        <dbReference type="EMBL" id="CEL04420.1"/>
    </source>
</evidence>
<name>A0A0U5GU47_ASPCI</name>
<dbReference type="AlphaFoldDB" id="A0A0U5GU47"/>
<reference evidence="3" key="1">
    <citation type="journal article" date="2016" name="Genome Announc.">
        <title>Draft genome sequences of fungus Aspergillus calidoustus.</title>
        <authorList>
            <person name="Horn F."/>
            <person name="Linde J."/>
            <person name="Mattern D.J."/>
            <person name="Walther G."/>
            <person name="Guthke R."/>
            <person name="Scherlach K."/>
            <person name="Martin K."/>
            <person name="Brakhage A.A."/>
            <person name="Petzke L."/>
            <person name="Valiante V."/>
        </authorList>
    </citation>
    <scope>NUCLEOTIDE SEQUENCE [LARGE SCALE GENOMIC DNA]</scope>
    <source>
        <strain evidence="3">SF006504</strain>
    </source>
</reference>
<evidence type="ECO:0000313" key="3">
    <source>
        <dbReference type="Proteomes" id="UP000054771"/>
    </source>
</evidence>
<keyword evidence="3" id="KW-1185">Reference proteome</keyword>
<feature type="compositionally biased region" description="Polar residues" evidence="1">
    <location>
        <begin position="21"/>
        <end position="32"/>
    </location>
</feature>
<protein>
    <submittedName>
        <fullName evidence="2">Uncharacterized protein</fullName>
    </submittedName>
</protein>
<dbReference type="Proteomes" id="UP000054771">
    <property type="component" value="Unassembled WGS sequence"/>
</dbReference>
<sequence>MDQRDPNSRQTSSKESHETNGHSNQSGNSEPTNGHPVNEANNENAEYYQTFLRRLIDVVSHGQPEAVDSLIATIRSGASQAEIFMALSELTAEASSEQASRTQAP</sequence>
<feature type="compositionally biased region" description="Basic and acidic residues" evidence="1">
    <location>
        <begin position="1"/>
        <end position="20"/>
    </location>
</feature>
<dbReference type="OrthoDB" id="4439444at2759"/>
<organism evidence="2 3">
    <name type="scientific">Aspergillus calidoustus</name>
    <dbReference type="NCBI Taxonomy" id="454130"/>
    <lineage>
        <taxon>Eukaryota</taxon>
        <taxon>Fungi</taxon>
        <taxon>Dikarya</taxon>
        <taxon>Ascomycota</taxon>
        <taxon>Pezizomycotina</taxon>
        <taxon>Eurotiomycetes</taxon>
        <taxon>Eurotiomycetidae</taxon>
        <taxon>Eurotiales</taxon>
        <taxon>Aspergillaceae</taxon>
        <taxon>Aspergillus</taxon>
        <taxon>Aspergillus subgen. Nidulantes</taxon>
    </lineage>
</organism>
<evidence type="ECO:0000256" key="1">
    <source>
        <dbReference type="SAM" id="MobiDB-lite"/>
    </source>
</evidence>
<dbReference type="EMBL" id="CDMC01000004">
    <property type="protein sequence ID" value="CEL04420.1"/>
    <property type="molecule type" value="Genomic_DNA"/>
</dbReference>
<accession>A0A0U5GU47</accession>